<gene>
    <name evidence="1" type="ORF">LCGC14_0831730</name>
</gene>
<accession>A0A0F9PKE2</accession>
<dbReference type="AlphaFoldDB" id="A0A0F9PKE2"/>
<name>A0A0F9PKE2_9ZZZZ</name>
<protein>
    <submittedName>
        <fullName evidence="1">Uncharacterized protein</fullName>
    </submittedName>
</protein>
<sequence>MTEETLPTFLEGDFPTNKACEYHCWPSCHPAQVGSDWRYGCTHMAWPQNRNYDFVPIVDCDGERDKCELKNGTKYLSRFQQGRRVRIANALRKVEQWKREIEEFA</sequence>
<dbReference type="EMBL" id="LAZR01002389">
    <property type="protein sequence ID" value="KKN30664.1"/>
    <property type="molecule type" value="Genomic_DNA"/>
</dbReference>
<comment type="caution">
    <text evidence="1">The sequence shown here is derived from an EMBL/GenBank/DDBJ whole genome shotgun (WGS) entry which is preliminary data.</text>
</comment>
<proteinExistence type="predicted"/>
<reference evidence="1" key="1">
    <citation type="journal article" date="2015" name="Nature">
        <title>Complex archaea that bridge the gap between prokaryotes and eukaryotes.</title>
        <authorList>
            <person name="Spang A."/>
            <person name="Saw J.H."/>
            <person name="Jorgensen S.L."/>
            <person name="Zaremba-Niedzwiedzka K."/>
            <person name="Martijn J."/>
            <person name="Lind A.E."/>
            <person name="van Eijk R."/>
            <person name="Schleper C."/>
            <person name="Guy L."/>
            <person name="Ettema T.J."/>
        </authorList>
    </citation>
    <scope>NUCLEOTIDE SEQUENCE</scope>
</reference>
<organism evidence="1">
    <name type="scientific">marine sediment metagenome</name>
    <dbReference type="NCBI Taxonomy" id="412755"/>
    <lineage>
        <taxon>unclassified sequences</taxon>
        <taxon>metagenomes</taxon>
        <taxon>ecological metagenomes</taxon>
    </lineage>
</organism>
<evidence type="ECO:0000313" key="1">
    <source>
        <dbReference type="EMBL" id="KKN30664.1"/>
    </source>
</evidence>